<sequence length="18" mass="2005">MGNLLGVNLRGLQQCLEF</sequence>
<accession>A0A2P2J522</accession>
<dbReference type="GO" id="GO:0016301">
    <property type="term" value="F:kinase activity"/>
    <property type="evidence" value="ECO:0007669"/>
    <property type="project" value="UniProtKB-KW"/>
</dbReference>
<organism evidence="1">
    <name type="scientific">Rhizophora mucronata</name>
    <name type="common">Asiatic mangrove</name>
    <dbReference type="NCBI Taxonomy" id="61149"/>
    <lineage>
        <taxon>Eukaryota</taxon>
        <taxon>Viridiplantae</taxon>
        <taxon>Streptophyta</taxon>
        <taxon>Embryophyta</taxon>
        <taxon>Tracheophyta</taxon>
        <taxon>Spermatophyta</taxon>
        <taxon>Magnoliopsida</taxon>
        <taxon>eudicotyledons</taxon>
        <taxon>Gunneridae</taxon>
        <taxon>Pentapetalae</taxon>
        <taxon>rosids</taxon>
        <taxon>fabids</taxon>
        <taxon>Malpighiales</taxon>
        <taxon>Rhizophoraceae</taxon>
        <taxon>Rhizophora</taxon>
    </lineage>
</organism>
<name>A0A2P2J522_RHIMU</name>
<proteinExistence type="predicted"/>
<reference evidence="1" key="1">
    <citation type="submission" date="2018-02" db="EMBL/GenBank/DDBJ databases">
        <title>Rhizophora mucronata_Transcriptome.</title>
        <authorList>
            <person name="Meera S.P."/>
            <person name="Sreeshan A."/>
            <person name="Augustine A."/>
        </authorList>
    </citation>
    <scope>NUCLEOTIDE SEQUENCE</scope>
    <source>
        <tissue evidence="1">Leaf</tissue>
    </source>
</reference>
<keyword evidence="1" id="KW-0808">Transferase</keyword>
<dbReference type="EMBL" id="GGEC01008056">
    <property type="protein sequence ID" value="MBW88539.1"/>
    <property type="molecule type" value="Transcribed_RNA"/>
</dbReference>
<dbReference type="AlphaFoldDB" id="A0A2P2J522"/>
<evidence type="ECO:0000313" key="1">
    <source>
        <dbReference type="EMBL" id="MBW88539.1"/>
    </source>
</evidence>
<keyword evidence="1" id="KW-0418">Kinase</keyword>
<protein>
    <submittedName>
        <fullName evidence="1">Mitogen-activated protein kinase kinase kinase YODA isoform X1</fullName>
    </submittedName>
</protein>